<dbReference type="PANTHER" id="PTHR43777:SF1">
    <property type="entry name" value="MOLYBDENUM COFACTOR CYTIDYLYLTRANSFERASE"/>
    <property type="match status" value="1"/>
</dbReference>
<dbReference type="AlphaFoldDB" id="A0A318IYU1"/>
<dbReference type="SUPFAM" id="SSF53448">
    <property type="entry name" value="Nucleotide-diphospho-sugar transferases"/>
    <property type="match status" value="1"/>
</dbReference>
<keyword evidence="4" id="KW-1185">Reference proteome</keyword>
<dbReference type="InterPro" id="IPR029044">
    <property type="entry name" value="Nucleotide-diphossugar_trans"/>
</dbReference>
<keyword evidence="3" id="KW-0548">Nucleotidyltransferase</keyword>
<organism evidence="3 4">
    <name type="scientific">Undibacterium pigrum</name>
    <dbReference type="NCBI Taxonomy" id="401470"/>
    <lineage>
        <taxon>Bacteria</taxon>
        <taxon>Pseudomonadati</taxon>
        <taxon>Pseudomonadota</taxon>
        <taxon>Betaproteobacteria</taxon>
        <taxon>Burkholderiales</taxon>
        <taxon>Oxalobacteraceae</taxon>
        <taxon>Undibacterium</taxon>
    </lineage>
</organism>
<comment type="caution">
    <text evidence="3">The sequence shown here is derived from an EMBL/GenBank/DDBJ whole genome shotgun (WGS) entry which is preliminary data.</text>
</comment>
<keyword evidence="1" id="KW-0460">Magnesium</keyword>
<dbReference type="Pfam" id="PF12804">
    <property type="entry name" value="NTP_transf_3"/>
    <property type="match status" value="1"/>
</dbReference>
<evidence type="ECO:0000313" key="4">
    <source>
        <dbReference type="Proteomes" id="UP000247792"/>
    </source>
</evidence>
<dbReference type="InterPro" id="IPR025877">
    <property type="entry name" value="MobA-like_NTP_Trfase"/>
</dbReference>
<gene>
    <name evidence="3" type="ORF">DFR42_11956</name>
</gene>
<reference evidence="3 4" key="1">
    <citation type="submission" date="2018-05" db="EMBL/GenBank/DDBJ databases">
        <title>Genomic Encyclopedia of Type Strains, Phase IV (KMG-IV): sequencing the most valuable type-strain genomes for metagenomic binning, comparative biology and taxonomic classification.</title>
        <authorList>
            <person name="Goeker M."/>
        </authorList>
    </citation>
    <scope>NUCLEOTIDE SEQUENCE [LARGE SCALE GENOMIC DNA]</scope>
    <source>
        <strain evidence="3 4">DSM 19792</strain>
    </source>
</reference>
<name>A0A318IYU1_9BURK</name>
<evidence type="ECO:0000313" key="3">
    <source>
        <dbReference type="EMBL" id="PXX36848.1"/>
    </source>
</evidence>
<sequence length="194" mass="20445">MLAAGRGRRFDASGQQDKLLQKLADGLSVAQHSAQNLLAVMPHSVAMLRPDTPVLADQLQALGIDCLVCHDADAGMANSLKHALRATADSAGWLIALADMPAVHLSTMMQLFDALQAGAGIAVPVYQGRRGNPVGFAHQYLSQLLYLQGDVGARSLLHSDLVTQVTVDDPGIHEDIDTPDALMLHLAAMGKPGA</sequence>
<keyword evidence="3" id="KW-0808">Transferase</keyword>
<proteinExistence type="predicted"/>
<dbReference type="Gene3D" id="3.90.550.10">
    <property type="entry name" value="Spore Coat Polysaccharide Biosynthesis Protein SpsA, Chain A"/>
    <property type="match status" value="1"/>
</dbReference>
<protein>
    <submittedName>
        <fullName evidence="3">Molybdenum cofactor cytidylyltransferase</fullName>
    </submittedName>
</protein>
<dbReference type="Proteomes" id="UP000247792">
    <property type="component" value="Unassembled WGS sequence"/>
</dbReference>
<feature type="domain" description="MobA-like NTP transferase" evidence="2">
    <location>
        <begin position="2"/>
        <end position="159"/>
    </location>
</feature>
<evidence type="ECO:0000259" key="2">
    <source>
        <dbReference type="Pfam" id="PF12804"/>
    </source>
</evidence>
<dbReference type="GO" id="GO:0016779">
    <property type="term" value="F:nucleotidyltransferase activity"/>
    <property type="evidence" value="ECO:0007669"/>
    <property type="project" value="UniProtKB-KW"/>
</dbReference>
<dbReference type="PANTHER" id="PTHR43777">
    <property type="entry name" value="MOLYBDENUM COFACTOR CYTIDYLYLTRANSFERASE"/>
    <property type="match status" value="1"/>
</dbReference>
<dbReference type="EMBL" id="QJKB01000019">
    <property type="protein sequence ID" value="PXX36848.1"/>
    <property type="molecule type" value="Genomic_DNA"/>
</dbReference>
<evidence type="ECO:0000256" key="1">
    <source>
        <dbReference type="ARBA" id="ARBA00022842"/>
    </source>
</evidence>
<accession>A0A318IYU1</accession>
<dbReference type="CDD" id="cd04182">
    <property type="entry name" value="GT_2_like_f"/>
    <property type="match status" value="1"/>
</dbReference>